<sequence length="285" mass="31627">MDDRYRLTYRAVRLALVALPALLFVSSVAMAVQSRQFESSISAYYGGPLRDLFVGVLIATAVGLLVYRSDSIAEQYNFHGAALYLMVVALVPTGLEQILADLRASYVLSPEGVSPEQYVWALRFSVTFTMALGGLVFWRRFRHGVLGSADRWAKAFVVVTLGVLAAFLAWMLWQLWAPPADRVTLPWVHEVAAIFFIAALVVAVWSHAWPLAAARRDGTGATPEEVAAQGGYRVIVGLMVLGPLVTWVVSALVAPDHFVLLLEWWEIALFATFWVMETRRSRSRP</sequence>
<evidence type="ECO:0008006" key="4">
    <source>
        <dbReference type="Google" id="ProtNLM"/>
    </source>
</evidence>
<keyword evidence="1" id="KW-1133">Transmembrane helix</keyword>
<dbReference type="STRING" id="686624.SAMN04488242_0430"/>
<feature type="transmembrane region" description="Helical" evidence="1">
    <location>
        <begin position="81"/>
        <end position="100"/>
    </location>
</feature>
<keyword evidence="1" id="KW-0812">Transmembrane</keyword>
<dbReference type="EMBL" id="FNGP01000001">
    <property type="protein sequence ID" value="SDL14520.1"/>
    <property type="molecule type" value="Genomic_DNA"/>
</dbReference>
<protein>
    <recommendedName>
        <fullName evidence="4">Frag1/DRAM/Sfk1 family protein</fullName>
    </recommendedName>
</protein>
<evidence type="ECO:0000256" key="1">
    <source>
        <dbReference type="SAM" id="Phobius"/>
    </source>
</evidence>
<keyword evidence="3" id="KW-1185">Reference proteome</keyword>
<keyword evidence="1" id="KW-0472">Membrane</keyword>
<dbReference type="RefSeq" id="WP_093248522.1">
    <property type="nucleotide sequence ID" value="NZ_FNGP01000001.1"/>
</dbReference>
<name>A0A1G9HNL6_9ACTN</name>
<feature type="transmembrane region" description="Helical" evidence="1">
    <location>
        <begin position="12"/>
        <end position="32"/>
    </location>
</feature>
<feature type="transmembrane region" description="Helical" evidence="1">
    <location>
        <begin position="258"/>
        <end position="276"/>
    </location>
</feature>
<reference evidence="2 3" key="1">
    <citation type="submission" date="2016-10" db="EMBL/GenBank/DDBJ databases">
        <authorList>
            <person name="de Groot N.N."/>
        </authorList>
    </citation>
    <scope>NUCLEOTIDE SEQUENCE [LARGE SCALE GENOMIC DNA]</scope>
    <source>
        <strain evidence="2 3">CGMCC 1.9159</strain>
    </source>
</reference>
<evidence type="ECO:0000313" key="3">
    <source>
        <dbReference type="Proteomes" id="UP000199475"/>
    </source>
</evidence>
<accession>A0A1G9HNL6</accession>
<feature type="transmembrane region" description="Helical" evidence="1">
    <location>
        <begin position="120"/>
        <end position="141"/>
    </location>
</feature>
<evidence type="ECO:0000313" key="2">
    <source>
        <dbReference type="EMBL" id="SDL14520.1"/>
    </source>
</evidence>
<feature type="transmembrane region" description="Helical" evidence="1">
    <location>
        <begin position="234"/>
        <end position="252"/>
    </location>
</feature>
<feature type="transmembrane region" description="Helical" evidence="1">
    <location>
        <begin position="193"/>
        <end position="213"/>
    </location>
</feature>
<feature type="transmembrane region" description="Helical" evidence="1">
    <location>
        <begin position="153"/>
        <end position="173"/>
    </location>
</feature>
<proteinExistence type="predicted"/>
<dbReference type="OrthoDB" id="9803163at2"/>
<dbReference type="AlphaFoldDB" id="A0A1G9HNL6"/>
<gene>
    <name evidence="2" type="ORF">SAMN04488242_0430</name>
</gene>
<organism evidence="2 3">
    <name type="scientific">Tessaracoccus oleiagri</name>
    <dbReference type="NCBI Taxonomy" id="686624"/>
    <lineage>
        <taxon>Bacteria</taxon>
        <taxon>Bacillati</taxon>
        <taxon>Actinomycetota</taxon>
        <taxon>Actinomycetes</taxon>
        <taxon>Propionibacteriales</taxon>
        <taxon>Propionibacteriaceae</taxon>
        <taxon>Tessaracoccus</taxon>
    </lineage>
</organism>
<dbReference type="Proteomes" id="UP000199475">
    <property type="component" value="Unassembled WGS sequence"/>
</dbReference>
<feature type="transmembrane region" description="Helical" evidence="1">
    <location>
        <begin position="52"/>
        <end position="69"/>
    </location>
</feature>